<keyword evidence="3" id="KW-1185">Reference proteome</keyword>
<comment type="caution">
    <text evidence="2">The sequence shown here is derived from an EMBL/GenBank/DDBJ whole genome shotgun (WGS) entry which is preliminary data.</text>
</comment>
<accession>A0A4V2G1M4</accession>
<organism evidence="2 3">
    <name type="scientific">Edaphobacter modestus</name>
    <dbReference type="NCBI Taxonomy" id="388466"/>
    <lineage>
        <taxon>Bacteria</taxon>
        <taxon>Pseudomonadati</taxon>
        <taxon>Acidobacteriota</taxon>
        <taxon>Terriglobia</taxon>
        <taxon>Terriglobales</taxon>
        <taxon>Acidobacteriaceae</taxon>
        <taxon>Edaphobacter</taxon>
    </lineage>
</organism>
<sequence length="82" mass="9172">MGVSYQQHCSTCICTKLRSPDLERLRVNFYWSWCLMSLEKVFSHALTSSITILMFVLGSKIVLGQTNKSFAGVTVVPATVKL</sequence>
<keyword evidence="1" id="KW-1133">Transmembrane helix</keyword>
<dbReference type="AlphaFoldDB" id="A0A4V2G1M4"/>
<dbReference type="Proteomes" id="UP000292958">
    <property type="component" value="Unassembled WGS sequence"/>
</dbReference>
<keyword evidence="1" id="KW-0812">Transmembrane</keyword>
<gene>
    <name evidence="2" type="ORF">BDD14_6450</name>
</gene>
<dbReference type="EMBL" id="SHKW01000007">
    <property type="protein sequence ID" value="RZU29816.1"/>
    <property type="molecule type" value="Genomic_DNA"/>
</dbReference>
<keyword evidence="1" id="KW-0472">Membrane</keyword>
<evidence type="ECO:0000313" key="2">
    <source>
        <dbReference type="EMBL" id="RZU29816.1"/>
    </source>
</evidence>
<feature type="transmembrane region" description="Helical" evidence="1">
    <location>
        <begin position="41"/>
        <end position="63"/>
    </location>
</feature>
<evidence type="ECO:0000313" key="3">
    <source>
        <dbReference type="Proteomes" id="UP000292958"/>
    </source>
</evidence>
<proteinExistence type="predicted"/>
<protein>
    <submittedName>
        <fullName evidence="2">Uncharacterized protein</fullName>
    </submittedName>
</protein>
<name>A0A4V2G1M4_9BACT</name>
<reference evidence="2 3" key="1">
    <citation type="submission" date="2019-02" db="EMBL/GenBank/DDBJ databases">
        <title>Genomic Encyclopedia of Archaeal and Bacterial Type Strains, Phase II (KMG-II): from individual species to whole genera.</title>
        <authorList>
            <person name="Goeker M."/>
        </authorList>
    </citation>
    <scope>NUCLEOTIDE SEQUENCE [LARGE SCALE GENOMIC DNA]</scope>
    <source>
        <strain evidence="2 3">DSM 18101</strain>
    </source>
</reference>
<evidence type="ECO:0000256" key="1">
    <source>
        <dbReference type="SAM" id="Phobius"/>
    </source>
</evidence>